<dbReference type="Proteomes" id="UP001190640">
    <property type="component" value="Chromosome 4"/>
</dbReference>
<feature type="domain" description="Carboxylesterase type B" evidence="7">
    <location>
        <begin position="27"/>
        <end position="534"/>
    </location>
</feature>
<dbReference type="EC" id="3.1.1.-" evidence="6"/>
<dbReference type="InterPro" id="IPR029058">
    <property type="entry name" value="AB_hydrolase_fold"/>
</dbReference>
<evidence type="ECO:0000256" key="6">
    <source>
        <dbReference type="RuleBase" id="RU361235"/>
    </source>
</evidence>
<reference evidence="9" key="1">
    <citation type="submission" date="2025-08" db="UniProtKB">
        <authorList>
            <consortium name="RefSeq"/>
        </authorList>
    </citation>
    <scope>IDENTIFICATION</scope>
    <source>
        <tissue evidence="9">Blood</tissue>
    </source>
</reference>
<protein>
    <recommendedName>
        <fullName evidence="6">Carboxylic ester hydrolase</fullName>
        <ecNumber evidence="6">3.1.1.-</ecNumber>
    </recommendedName>
</protein>
<dbReference type="PROSITE" id="PS00941">
    <property type="entry name" value="CARBOXYLESTERASE_B_2"/>
    <property type="match status" value="1"/>
</dbReference>
<dbReference type="InterPro" id="IPR002018">
    <property type="entry name" value="CarbesteraseB"/>
</dbReference>
<dbReference type="AlphaFoldDB" id="A0AA97J521"/>
<accession>A0AA97J521</accession>
<keyword evidence="3 6" id="KW-0378">Hydrolase</keyword>
<dbReference type="FunFam" id="3.40.50.1820:FF:000029">
    <property type="entry name" value="Acetylcholinesterase"/>
    <property type="match status" value="1"/>
</dbReference>
<dbReference type="InterPro" id="IPR019826">
    <property type="entry name" value="Carboxylesterase_B_AS"/>
</dbReference>
<keyword evidence="8" id="KW-1185">Reference proteome</keyword>
<dbReference type="PROSITE" id="PS00122">
    <property type="entry name" value="CARBOXYLESTERASE_B_1"/>
    <property type="match status" value="1"/>
</dbReference>
<keyword evidence="4" id="KW-1015">Disulfide bond</keyword>
<evidence type="ECO:0000256" key="2">
    <source>
        <dbReference type="ARBA" id="ARBA00022487"/>
    </source>
</evidence>
<dbReference type="GeneID" id="129326974"/>
<comment type="similarity">
    <text evidence="1 6">Belongs to the type-B carboxylesterase/lipase family.</text>
</comment>
<feature type="active site" description="Charge relay system" evidence="5">
    <location>
        <position position="338"/>
    </location>
</feature>
<feature type="active site" description="Charge relay system" evidence="5">
    <location>
        <position position="449"/>
    </location>
</feature>
<dbReference type="GO" id="GO:0006581">
    <property type="term" value="P:acetylcholine catabolic process"/>
    <property type="evidence" value="ECO:0007669"/>
    <property type="project" value="TreeGrafter"/>
</dbReference>
<evidence type="ECO:0000256" key="4">
    <source>
        <dbReference type="ARBA" id="ARBA00023157"/>
    </source>
</evidence>
<evidence type="ECO:0000313" key="8">
    <source>
        <dbReference type="Proteomes" id="UP001190640"/>
    </source>
</evidence>
<dbReference type="SUPFAM" id="SSF53474">
    <property type="entry name" value="alpha/beta-Hydrolases"/>
    <property type="match status" value="1"/>
</dbReference>
<dbReference type="RefSeq" id="XP_054831297.1">
    <property type="nucleotide sequence ID" value="XM_054975322.1"/>
</dbReference>
<name>A0AA97J521_EUBMA</name>
<dbReference type="PANTHER" id="PTHR43918">
    <property type="entry name" value="ACETYLCHOLINESTERASE"/>
    <property type="match status" value="1"/>
</dbReference>
<organism evidence="8 9">
    <name type="scientific">Eublepharis macularius</name>
    <name type="common">Leopard gecko</name>
    <name type="synonym">Cyrtodactylus macularius</name>
    <dbReference type="NCBI Taxonomy" id="481883"/>
    <lineage>
        <taxon>Eukaryota</taxon>
        <taxon>Metazoa</taxon>
        <taxon>Chordata</taxon>
        <taxon>Craniata</taxon>
        <taxon>Vertebrata</taxon>
        <taxon>Euteleostomi</taxon>
        <taxon>Lepidosauria</taxon>
        <taxon>Squamata</taxon>
        <taxon>Bifurcata</taxon>
        <taxon>Gekkota</taxon>
        <taxon>Eublepharidae</taxon>
        <taxon>Eublepharinae</taxon>
        <taxon>Eublepharis</taxon>
    </lineage>
</organism>
<sequence>MSHHRFSLWELFLLFSLLEPSCASENDTVVVTSSGPIKGKLLSVGSASVTAYLGIPYAEPPLGKLRFQKPQPHQPWSGVLEATSFGNSCQQIKSENSGIPHADLLEVNTPLSEDCLFLNIWVPHPRPSTPAPVLIWIHGGGFIVGTASLDVYNGADLAATENIIVASMNYRLGFWGFLFLPPAAPGNVGLWDQWLALKWMKENAAAFGGDPAQLTLLGQSAGAAAVGFHLLSPASQPLFARAVLQSGAPNAPWAWKEPDTARENAVNVGRLLGCAQQNHTAVVICLQETDIQERVIPYITRSSSLTIDGEFLKDKPQKLLESGIFQMKPILTGVTSDEGALYALIVSLSAQGNNWTQTWEQSLSLINETLWRPIEGSAVKAIALKYSKDRHGAAWNQSTLAHYFRDYWFVCPLSEFAAQMAKSGNPVYIYIFNHRAFHSAWPKWAGAPHGAEVPYLFGTLALLGTNQSYPESEDALSRKVMHYWAEFARSGKPTGSTPDEVQWPLYNAADQNFFYINTEVPSLKRLSPPQHCDFLAEQFHTRHTNKS</sequence>
<evidence type="ECO:0000256" key="1">
    <source>
        <dbReference type="ARBA" id="ARBA00005964"/>
    </source>
</evidence>
<evidence type="ECO:0000259" key="7">
    <source>
        <dbReference type="Pfam" id="PF00135"/>
    </source>
</evidence>
<dbReference type="PRINTS" id="PR00878">
    <property type="entry name" value="CHOLNESTRASE"/>
</dbReference>
<keyword evidence="6" id="KW-0732">Signal</keyword>
<dbReference type="GO" id="GO:0005886">
    <property type="term" value="C:plasma membrane"/>
    <property type="evidence" value="ECO:0007669"/>
    <property type="project" value="TreeGrafter"/>
</dbReference>
<dbReference type="Pfam" id="PF00135">
    <property type="entry name" value="COesterase"/>
    <property type="match status" value="1"/>
</dbReference>
<dbReference type="InterPro" id="IPR050654">
    <property type="entry name" value="AChE-related_enzymes"/>
</dbReference>
<dbReference type="GO" id="GO:0005615">
    <property type="term" value="C:extracellular space"/>
    <property type="evidence" value="ECO:0007669"/>
    <property type="project" value="TreeGrafter"/>
</dbReference>
<feature type="signal peptide" evidence="6">
    <location>
        <begin position="1"/>
        <end position="23"/>
    </location>
</feature>
<dbReference type="Gene3D" id="3.40.50.1820">
    <property type="entry name" value="alpha/beta hydrolase"/>
    <property type="match status" value="1"/>
</dbReference>
<gene>
    <name evidence="9" type="primary">LOC129326974</name>
</gene>
<dbReference type="GO" id="GO:0019695">
    <property type="term" value="P:choline metabolic process"/>
    <property type="evidence" value="ECO:0007669"/>
    <property type="project" value="TreeGrafter"/>
</dbReference>
<evidence type="ECO:0000313" key="9">
    <source>
        <dbReference type="RefSeq" id="XP_054831297.1"/>
    </source>
</evidence>
<dbReference type="CDD" id="cd00312">
    <property type="entry name" value="Esterase_lipase"/>
    <property type="match status" value="1"/>
</dbReference>
<evidence type="ECO:0000256" key="5">
    <source>
        <dbReference type="PIRSR" id="PIRSR600997-1"/>
    </source>
</evidence>
<dbReference type="GO" id="GO:0003990">
    <property type="term" value="F:acetylcholinesterase activity"/>
    <property type="evidence" value="ECO:0007669"/>
    <property type="project" value="TreeGrafter"/>
</dbReference>
<proteinExistence type="inferred from homology"/>
<feature type="chain" id="PRO_5041518402" description="Carboxylic ester hydrolase" evidence="6">
    <location>
        <begin position="24"/>
        <end position="547"/>
    </location>
</feature>
<keyword evidence="2" id="KW-0719">Serine esterase</keyword>
<dbReference type="InterPro" id="IPR019819">
    <property type="entry name" value="Carboxylesterase_B_CS"/>
</dbReference>
<dbReference type="PANTHER" id="PTHR43918:SF4">
    <property type="entry name" value="CARBOXYLIC ESTER HYDROLASE"/>
    <property type="match status" value="1"/>
</dbReference>
<evidence type="ECO:0000256" key="3">
    <source>
        <dbReference type="ARBA" id="ARBA00022801"/>
    </source>
</evidence>
<feature type="active site" description="Acyl-ester intermediate" evidence="5">
    <location>
        <position position="220"/>
    </location>
</feature>
<dbReference type="KEGG" id="emc:129326974"/>
<dbReference type="InterPro" id="IPR000997">
    <property type="entry name" value="Cholinesterase"/>
</dbReference>